<dbReference type="STRING" id="1391654.AKJ09_10517"/>
<dbReference type="Gene3D" id="1.25.40.10">
    <property type="entry name" value="Tetratricopeptide repeat domain"/>
    <property type="match status" value="1"/>
</dbReference>
<feature type="transmembrane region" description="Helical" evidence="1">
    <location>
        <begin position="225"/>
        <end position="248"/>
    </location>
</feature>
<feature type="signal peptide" evidence="2">
    <location>
        <begin position="1"/>
        <end position="35"/>
    </location>
</feature>
<dbReference type="KEGG" id="llu:AKJ09_10517"/>
<evidence type="ECO:0000313" key="3">
    <source>
        <dbReference type="EMBL" id="AKV03854.1"/>
    </source>
</evidence>
<evidence type="ECO:0000313" key="4">
    <source>
        <dbReference type="Proteomes" id="UP000064967"/>
    </source>
</evidence>
<evidence type="ECO:0008006" key="5">
    <source>
        <dbReference type="Google" id="ProtNLM"/>
    </source>
</evidence>
<evidence type="ECO:0000256" key="1">
    <source>
        <dbReference type="SAM" id="Phobius"/>
    </source>
</evidence>
<keyword evidence="1" id="KW-0812">Transmembrane</keyword>
<name>A0A0K1QDL5_9BACT</name>
<evidence type="ECO:0000256" key="2">
    <source>
        <dbReference type="SAM" id="SignalP"/>
    </source>
</evidence>
<dbReference type="EMBL" id="CP012333">
    <property type="protein sequence ID" value="AKV03854.1"/>
    <property type="molecule type" value="Genomic_DNA"/>
</dbReference>
<dbReference type="InterPro" id="IPR011990">
    <property type="entry name" value="TPR-like_helical_dom_sf"/>
</dbReference>
<dbReference type="SUPFAM" id="SSF48452">
    <property type="entry name" value="TPR-like"/>
    <property type="match status" value="1"/>
</dbReference>
<dbReference type="RefSeq" id="WP_146654556.1">
    <property type="nucleotide sequence ID" value="NZ_CP012333.1"/>
</dbReference>
<dbReference type="OrthoDB" id="5522887at2"/>
<feature type="chain" id="PRO_5005467022" description="PEGA domain-containing protein" evidence="2">
    <location>
        <begin position="36"/>
        <end position="327"/>
    </location>
</feature>
<keyword evidence="4" id="KW-1185">Reference proteome</keyword>
<keyword evidence="1" id="KW-0472">Membrane</keyword>
<keyword evidence="2" id="KW-0732">Signal</keyword>
<keyword evidence="1" id="KW-1133">Transmembrane helix</keyword>
<organism evidence="3 4">
    <name type="scientific">Labilithrix luteola</name>
    <dbReference type="NCBI Taxonomy" id="1391654"/>
    <lineage>
        <taxon>Bacteria</taxon>
        <taxon>Pseudomonadati</taxon>
        <taxon>Myxococcota</taxon>
        <taxon>Polyangia</taxon>
        <taxon>Polyangiales</taxon>
        <taxon>Labilitrichaceae</taxon>
        <taxon>Labilithrix</taxon>
    </lineage>
</organism>
<dbReference type="Proteomes" id="UP000064967">
    <property type="component" value="Chromosome"/>
</dbReference>
<protein>
    <recommendedName>
        <fullName evidence="5">PEGA domain-containing protein</fullName>
    </recommendedName>
</protein>
<proteinExistence type="predicted"/>
<accession>A0A0K1QDL5</accession>
<feature type="transmembrane region" description="Helical" evidence="1">
    <location>
        <begin position="288"/>
        <end position="307"/>
    </location>
</feature>
<gene>
    <name evidence="3" type="ORF">AKJ09_10517</name>
</gene>
<reference evidence="3 4" key="1">
    <citation type="submission" date="2015-08" db="EMBL/GenBank/DDBJ databases">
        <authorList>
            <person name="Babu N.S."/>
            <person name="Beckwith C.J."/>
            <person name="Beseler K.G."/>
            <person name="Brison A."/>
            <person name="Carone J.V."/>
            <person name="Caskin T.P."/>
            <person name="Diamond M."/>
            <person name="Durham M.E."/>
            <person name="Foxe J.M."/>
            <person name="Go M."/>
            <person name="Henderson B.A."/>
            <person name="Jones I.B."/>
            <person name="McGettigan J.A."/>
            <person name="Micheletti S.J."/>
            <person name="Nasrallah M.E."/>
            <person name="Ortiz D."/>
            <person name="Piller C.R."/>
            <person name="Privatt S.R."/>
            <person name="Schneider S.L."/>
            <person name="Sharp S."/>
            <person name="Smith T.C."/>
            <person name="Stanton J.D."/>
            <person name="Ullery H.E."/>
            <person name="Wilson R.J."/>
            <person name="Serrano M.G."/>
            <person name="Buck G."/>
            <person name="Lee V."/>
            <person name="Wang Y."/>
            <person name="Carvalho R."/>
            <person name="Voegtly L."/>
            <person name="Shi R."/>
            <person name="Duckworth R."/>
            <person name="Johnson A."/>
            <person name="Loviza R."/>
            <person name="Walstead R."/>
            <person name="Shah Z."/>
            <person name="Kiflezghi M."/>
            <person name="Wade K."/>
            <person name="Ball S.L."/>
            <person name="Bradley K.W."/>
            <person name="Asai D.J."/>
            <person name="Bowman C.A."/>
            <person name="Russell D.A."/>
            <person name="Pope W.H."/>
            <person name="Jacobs-Sera D."/>
            <person name="Hendrix R.W."/>
            <person name="Hatfull G.F."/>
        </authorList>
    </citation>
    <scope>NUCLEOTIDE SEQUENCE [LARGE SCALE GENOMIC DNA]</scope>
    <source>
        <strain evidence="3 4">DSM 27648</strain>
    </source>
</reference>
<dbReference type="AlphaFoldDB" id="A0A0K1QDL5"/>
<sequence length="327" mass="34329">MSGARWRSRWAIATSFLLPTLCICSCLAASREAFAADAPQTGSAASAEELFQQARVLVEKGRYDEACPKLEESHRLEPAVGTQFNLADCYEHLGRAASAHATFLKVAAIARAAGKFEREKSANERARALEPRLAKLHLVVKASAPGLELRLDDAPLAREDWQTPLPVDPGSHRVTAAAPDHRTFETTIVAKESTTLDLDVPPLVDTRPAVTIPTTPAPSSPQRTLALVTGGVGVVAVGVGTVFGILALSHHSNAESACASDMYQFRCPTENGASEWNAARTAGNLSTAGFIAGGVLLAGAAVLWFTAPRAHTRVGASASGIVAAGTF</sequence>